<dbReference type="GO" id="GO:0004315">
    <property type="term" value="F:3-oxoacyl-[acyl-carrier-protein] synthase activity"/>
    <property type="evidence" value="ECO:0007669"/>
    <property type="project" value="InterPro"/>
</dbReference>
<keyword evidence="6 13" id="KW-0808">Transferase</keyword>
<evidence type="ECO:0000256" key="5">
    <source>
        <dbReference type="ARBA" id="ARBA00022519"/>
    </source>
</evidence>
<dbReference type="eggNOG" id="COG0304">
    <property type="taxonomic scope" value="Bacteria"/>
</dbReference>
<dbReference type="InterPro" id="IPR018201">
    <property type="entry name" value="Ketoacyl_synth_AS"/>
</dbReference>
<name>T0HQS7_9SPHN</name>
<evidence type="ECO:0000256" key="13">
    <source>
        <dbReference type="RuleBase" id="RU003694"/>
    </source>
</evidence>
<evidence type="ECO:0000256" key="1">
    <source>
        <dbReference type="ARBA" id="ARBA00004533"/>
    </source>
</evidence>
<proteinExistence type="inferred from homology"/>
<comment type="caution">
    <text evidence="15">The sequence shown here is derived from an EMBL/GenBank/DDBJ whole genome shotgun (WGS) entry which is preliminary data.</text>
</comment>
<comment type="subcellular location">
    <subcellularLocation>
        <location evidence="1">Cell inner membrane</location>
    </subcellularLocation>
</comment>
<evidence type="ECO:0000256" key="11">
    <source>
        <dbReference type="ARBA" id="ARBA00039445"/>
    </source>
</evidence>
<evidence type="ECO:0000256" key="12">
    <source>
        <dbReference type="ARBA" id="ARBA00041756"/>
    </source>
</evidence>
<dbReference type="Pfam" id="PF02801">
    <property type="entry name" value="Ketoacyl-synt_C"/>
    <property type="match status" value="1"/>
</dbReference>
<dbReference type="PANTHER" id="PTHR11712:SF352">
    <property type="entry name" value="3-OXOACYL-[ACYL-CARRIER-PROTEIN] SYNTHASE"/>
    <property type="match status" value="1"/>
</dbReference>
<dbReference type="SUPFAM" id="SSF53901">
    <property type="entry name" value="Thiolase-like"/>
    <property type="match status" value="2"/>
</dbReference>
<evidence type="ECO:0000256" key="6">
    <source>
        <dbReference type="ARBA" id="ARBA00022679"/>
    </source>
</evidence>
<dbReference type="Gene3D" id="3.40.47.10">
    <property type="match status" value="1"/>
</dbReference>
<dbReference type="InterPro" id="IPR014030">
    <property type="entry name" value="Ketoacyl_synth_N"/>
</dbReference>
<evidence type="ECO:0000256" key="4">
    <source>
        <dbReference type="ARBA" id="ARBA00022475"/>
    </source>
</evidence>
<accession>T0HQS7</accession>
<dbReference type="GO" id="GO:0005886">
    <property type="term" value="C:plasma membrane"/>
    <property type="evidence" value="ECO:0007669"/>
    <property type="project" value="UniProtKB-SubCell"/>
</dbReference>
<feature type="domain" description="Ketosynthase family 3 (KS3)" evidence="14">
    <location>
        <begin position="2"/>
        <end position="410"/>
    </location>
</feature>
<dbReference type="PROSITE" id="PS00606">
    <property type="entry name" value="KS3_1"/>
    <property type="match status" value="1"/>
</dbReference>
<keyword evidence="8" id="KW-1133">Transmembrane helix</keyword>
<evidence type="ECO:0000313" key="15">
    <source>
        <dbReference type="EMBL" id="EQB15412.1"/>
    </source>
</evidence>
<dbReference type="Proteomes" id="UP000015527">
    <property type="component" value="Unassembled WGS sequence"/>
</dbReference>
<evidence type="ECO:0000313" key="16">
    <source>
        <dbReference type="Proteomes" id="UP000015527"/>
    </source>
</evidence>
<comment type="function">
    <text evidence="10">Proposed to synthesize NOD factor fatty acyl chain. Involved in the synthesis of a highly unsaturated fatty acid moiety, which forms part of a lipo-oligosaccharide that is responsible for host specificity.</text>
</comment>
<evidence type="ECO:0000256" key="10">
    <source>
        <dbReference type="ARBA" id="ARBA00037576"/>
    </source>
</evidence>
<dbReference type="GO" id="GO:0006633">
    <property type="term" value="P:fatty acid biosynthetic process"/>
    <property type="evidence" value="ECO:0007669"/>
    <property type="project" value="InterPro"/>
</dbReference>
<evidence type="ECO:0000256" key="8">
    <source>
        <dbReference type="ARBA" id="ARBA00022989"/>
    </source>
</evidence>
<dbReference type="PROSITE" id="PS52004">
    <property type="entry name" value="KS3_2"/>
    <property type="match status" value="1"/>
</dbReference>
<dbReference type="SMART" id="SM00825">
    <property type="entry name" value="PKS_KS"/>
    <property type="match status" value="1"/>
</dbReference>
<protein>
    <recommendedName>
        <fullName evidence="11">Nodulation protein E</fullName>
    </recommendedName>
    <alternativeName>
        <fullName evidence="12">Host-specificity of nodulation protein B</fullName>
    </alternativeName>
</protein>
<reference evidence="15 16" key="1">
    <citation type="journal article" date="2013" name="Genome Announc.">
        <title>Genome Sequence of Novosphingobium lindaniclasticum LE124T, Isolated from a Hexachlorocyclohexane Dumpsite.</title>
        <authorList>
            <person name="Saxena A."/>
            <person name="Nayyar N."/>
            <person name="Sangwan N."/>
            <person name="Kumari R."/>
            <person name="Khurana J.P."/>
            <person name="Lal R."/>
        </authorList>
    </citation>
    <scope>NUCLEOTIDE SEQUENCE [LARGE SCALE GENOMIC DNA]</scope>
    <source>
        <strain evidence="15 16">LE124</strain>
    </source>
</reference>
<keyword evidence="4" id="KW-1003">Cell membrane</keyword>
<evidence type="ECO:0000256" key="7">
    <source>
        <dbReference type="ARBA" id="ARBA00022692"/>
    </source>
</evidence>
<dbReference type="Pfam" id="PF00109">
    <property type="entry name" value="ketoacyl-synt"/>
    <property type="match status" value="1"/>
</dbReference>
<dbReference type="PANTHER" id="PTHR11712">
    <property type="entry name" value="POLYKETIDE SYNTHASE-RELATED"/>
    <property type="match status" value="1"/>
</dbReference>
<evidence type="ECO:0000256" key="3">
    <source>
        <dbReference type="ARBA" id="ARBA00022458"/>
    </source>
</evidence>
<dbReference type="AlphaFoldDB" id="T0HQS7"/>
<dbReference type="PATRIC" id="fig|1096930.3.peg.2453"/>
<keyword evidence="3" id="KW-0536">Nodulation</keyword>
<keyword evidence="16" id="KW-1185">Reference proteome</keyword>
<dbReference type="RefSeq" id="WP_021234305.1">
    <property type="nucleotide sequence ID" value="NZ_ATHL01000076.1"/>
</dbReference>
<evidence type="ECO:0000256" key="9">
    <source>
        <dbReference type="ARBA" id="ARBA00023136"/>
    </source>
</evidence>
<gene>
    <name evidence="15" type="ORF">L284_12295</name>
</gene>
<dbReference type="InterPro" id="IPR014031">
    <property type="entry name" value="Ketoacyl_synth_C"/>
</dbReference>
<keyword evidence="7" id="KW-0812">Transmembrane</keyword>
<evidence type="ECO:0000259" key="14">
    <source>
        <dbReference type="PROSITE" id="PS52004"/>
    </source>
</evidence>
<dbReference type="CDD" id="cd00834">
    <property type="entry name" value="KAS_I_II"/>
    <property type="match status" value="1"/>
</dbReference>
<keyword evidence="5" id="KW-0997">Cell inner membrane</keyword>
<dbReference type="InterPro" id="IPR020841">
    <property type="entry name" value="PKS_Beta-ketoAc_synthase_dom"/>
</dbReference>
<comment type="similarity">
    <text evidence="2 13">Belongs to the thiolase-like superfamily. Beta-ketoacyl-ACP synthases family.</text>
</comment>
<dbReference type="OrthoDB" id="9808669at2"/>
<keyword evidence="9" id="KW-0472">Membrane</keyword>
<dbReference type="InterPro" id="IPR016039">
    <property type="entry name" value="Thiolase-like"/>
</dbReference>
<sequence length="412" mass="42256">MRRKVVLTGYGCVSGLGVGLAATWRRMAAGKGAIRRLADEPATEAPARRIDGPAAWVDVDACRKALAAEDLRAMGQLDPLSLYALTAALEAVEAAGLRGHASLARRKAILVGCGSGGNATIDQAFERLYARKLGKVHPQTIPASMMSAPASHLAMLVGSHGPTFAISSACASSAHALGEAMHMIRAGRVDVALAGGSEACLTPGSWVAWNSVGVMADDTCRPFSRDRRGMVLGEGAAMVVLESEEHAKARGARVLGELAGYGSTSDAADMTAPDLNGIEAAIRMAHEDAGIAPEEPALVSTHGTGTRLNDPVEAAALEAVYGSALPRHTVIATKSAHGHLIGATAAMEFVIGMEALARGLAPPVLGYLGTDPQCDLPLALAPTPTPIDNGVLVSNSFAFGGLNAVLVGRRSA</sequence>
<organism evidence="15 16">
    <name type="scientific">Novosphingobium lindaniclasticum LE124</name>
    <dbReference type="NCBI Taxonomy" id="1096930"/>
    <lineage>
        <taxon>Bacteria</taxon>
        <taxon>Pseudomonadati</taxon>
        <taxon>Pseudomonadota</taxon>
        <taxon>Alphaproteobacteria</taxon>
        <taxon>Sphingomonadales</taxon>
        <taxon>Sphingomonadaceae</taxon>
        <taxon>Novosphingobium</taxon>
    </lineage>
</organism>
<evidence type="ECO:0000256" key="2">
    <source>
        <dbReference type="ARBA" id="ARBA00008467"/>
    </source>
</evidence>
<dbReference type="InterPro" id="IPR000794">
    <property type="entry name" value="Beta-ketoacyl_synthase"/>
</dbReference>
<dbReference type="EMBL" id="ATHL01000076">
    <property type="protein sequence ID" value="EQB15412.1"/>
    <property type="molecule type" value="Genomic_DNA"/>
</dbReference>